<dbReference type="InterPro" id="IPR003339">
    <property type="entry name" value="ABC/ECF_trnsptr_transmembrane"/>
</dbReference>
<dbReference type="PANTHER" id="PTHR33514:SF13">
    <property type="entry name" value="PROTEIN ABCI12, CHLOROPLASTIC"/>
    <property type="match status" value="1"/>
</dbReference>
<reference evidence="6 7" key="1">
    <citation type="submission" date="2019-11" db="EMBL/GenBank/DDBJ databases">
        <title>Comparative genomics of hydrocarbon-degrading Desulfosarcina strains.</title>
        <authorList>
            <person name="Watanabe M."/>
            <person name="Kojima H."/>
            <person name="Fukui M."/>
        </authorList>
    </citation>
    <scope>NUCLEOTIDE SEQUENCE [LARGE SCALE GENOMIC DNA]</scope>
    <source>
        <strain evidence="7">oXyS1</strain>
    </source>
</reference>
<dbReference type="Proteomes" id="UP000422108">
    <property type="component" value="Chromosome"/>
</dbReference>
<dbReference type="RefSeq" id="WP_155309525.1">
    <property type="nucleotide sequence ID" value="NZ_AP021879.1"/>
</dbReference>
<keyword evidence="3 5" id="KW-1133">Transmembrane helix</keyword>
<dbReference type="GO" id="GO:0005886">
    <property type="term" value="C:plasma membrane"/>
    <property type="evidence" value="ECO:0007669"/>
    <property type="project" value="TreeGrafter"/>
</dbReference>
<dbReference type="EMBL" id="AP021879">
    <property type="protein sequence ID" value="BBO88196.1"/>
    <property type="molecule type" value="Genomic_DNA"/>
</dbReference>
<comment type="subcellular location">
    <subcellularLocation>
        <location evidence="1">Membrane</location>
        <topology evidence="1">Multi-pass membrane protein</topology>
    </subcellularLocation>
</comment>
<dbReference type="CDD" id="cd16914">
    <property type="entry name" value="EcfT"/>
    <property type="match status" value="1"/>
</dbReference>
<feature type="transmembrane region" description="Helical" evidence="5">
    <location>
        <begin position="146"/>
        <end position="165"/>
    </location>
</feature>
<evidence type="ECO:0000256" key="1">
    <source>
        <dbReference type="ARBA" id="ARBA00004141"/>
    </source>
</evidence>
<keyword evidence="7" id="KW-1185">Reference proteome</keyword>
<keyword evidence="4 5" id="KW-0472">Membrane</keyword>
<organism evidence="6 7">
    <name type="scientific">Desulfosarcina ovata subsp. ovata</name>
    <dbReference type="NCBI Taxonomy" id="2752305"/>
    <lineage>
        <taxon>Bacteria</taxon>
        <taxon>Pseudomonadati</taxon>
        <taxon>Thermodesulfobacteriota</taxon>
        <taxon>Desulfobacteria</taxon>
        <taxon>Desulfobacterales</taxon>
        <taxon>Desulfosarcinaceae</taxon>
        <taxon>Desulfosarcina</taxon>
    </lineage>
</organism>
<dbReference type="AlphaFoldDB" id="A0A5K8A6W9"/>
<sequence length="246" mass="26924">MGELTSFGFTPGRSVLHRLDPRTKQMLLILLGGVCLKGNIVFLGLLSLTLGLLGRGAGLSISRLIAETRYFLYLLVVVFIARAVRFSGSWIPVVSMGSIGEAGMVCWRLFLVVVMGILLVATTRVAHIRAALVWFLTPVPGVNSRMAATMVGLVVRFLPLILFQAAEMAEAQRARCIDRRKNPLARLMHATIPLFRRVFLGADELAAAMQARCYSDYRTLPDLTFSRLDTISLGAALMISATAFLP</sequence>
<dbReference type="Pfam" id="PF02361">
    <property type="entry name" value="CbiQ"/>
    <property type="match status" value="1"/>
</dbReference>
<feature type="transmembrane region" description="Helical" evidence="5">
    <location>
        <begin position="70"/>
        <end position="93"/>
    </location>
</feature>
<feature type="transmembrane region" description="Helical" evidence="5">
    <location>
        <begin position="105"/>
        <end position="126"/>
    </location>
</feature>
<protein>
    <submittedName>
        <fullName evidence="6">Energy-coupling factor transporter transmembrane protein EcfT</fullName>
    </submittedName>
</protein>
<keyword evidence="2 5" id="KW-0812">Transmembrane</keyword>
<evidence type="ECO:0000256" key="4">
    <source>
        <dbReference type="ARBA" id="ARBA00023136"/>
    </source>
</evidence>
<accession>A0A5K8A6W9</accession>
<name>A0A5K8A6W9_9BACT</name>
<dbReference type="PANTHER" id="PTHR33514">
    <property type="entry name" value="PROTEIN ABCI12, CHLOROPLASTIC"/>
    <property type="match status" value="1"/>
</dbReference>
<proteinExistence type="predicted"/>
<gene>
    <name evidence="6" type="ORF">DSCOOX_13760</name>
</gene>
<evidence type="ECO:0000313" key="6">
    <source>
        <dbReference type="EMBL" id="BBO88196.1"/>
    </source>
</evidence>
<evidence type="ECO:0000256" key="2">
    <source>
        <dbReference type="ARBA" id="ARBA00022692"/>
    </source>
</evidence>
<evidence type="ECO:0000313" key="7">
    <source>
        <dbReference type="Proteomes" id="UP000422108"/>
    </source>
</evidence>
<evidence type="ECO:0000256" key="3">
    <source>
        <dbReference type="ARBA" id="ARBA00022989"/>
    </source>
</evidence>
<feature type="transmembrane region" description="Helical" evidence="5">
    <location>
        <begin position="27"/>
        <end position="50"/>
    </location>
</feature>
<evidence type="ECO:0000256" key="5">
    <source>
        <dbReference type="SAM" id="Phobius"/>
    </source>
</evidence>